<evidence type="ECO:0000313" key="2">
    <source>
        <dbReference type="EMBL" id="SEH97278.1"/>
    </source>
</evidence>
<dbReference type="KEGG" id="agl:PYTT_2201"/>
<dbReference type="STRING" id="1679444.PYTT_2201"/>
<name>A0A1H6M7I6_9BACT</name>
<keyword evidence="1" id="KW-0175">Coiled coil</keyword>
<dbReference type="RefSeq" id="WP_071133474.1">
    <property type="nucleotide sequence ID" value="NZ_LT629973.1"/>
</dbReference>
<dbReference type="AlphaFoldDB" id="A0A1H6M7I6"/>
<evidence type="ECO:0000256" key="1">
    <source>
        <dbReference type="SAM" id="Coils"/>
    </source>
</evidence>
<gene>
    <name evidence="2" type="ORF">PYTT_2201</name>
</gene>
<accession>A0A1H6M7I6</accession>
<reference evidence="3" key="1">
    <citation type="submission" date="2016-09" db="EMBL/GenBank/DDBJ databases">
        <authorList>
            <person name="Koehorst J."/>
        </authorList>
    </citation>
    <scope>NUCLEOTIDE SEQUENCE [LARGE SCALE GENOMIC DNA]</scope>
</reference>
<proteinExistence type="predicted"/>
<dbReference type="Gene3D" id="2.60.120.220">
    <property type="entry name" value="Satellite virus coat domain"/>
    <property type="match status" value="1"/>
</dbReference>
<sequence>MIDFLGVTENFTALEHLPWSMRWRFSDAWSDEAVSVDGVTFAGCVFVGAEREAVEMDIAKGEREHEVVVGCTGLPEGRWPYEIFCTGDDGVRLRMVSGHIGVIGALEGRAMLEEMGPYVERTLAVRLPGDKARFLRLEWMASTLAQGAAASAWEACKKTEETAVKIEQAEGKLDELTERADHAMEELGKVDGLMEELHGEVDRAEGAAQKAEDLLHSGILQGPKGDTPAIGANGRWWISGVDTGVTAEGKDGVTPHIGVNGHWWIGELDTQVQAEGTDGMDADAIRRLYAYSTEELPEVGDRRTFYYIPHPDGGFEVYAWVEYPDGEAAWSPISESTLQQARVDAHGTVRLSTGSVLTEGGIVGVNELGQMLVRPASSAWPGAVKLATADVLAGDCGLVGQNASGQAVVQEAAWNRAGVIKMENGRNTEAGAKVQSNADGLAIVPVAGNRSYGVVATGTAYPVTPHERPYVVSLPIASDDTRLNAAALYGTLTINLHRRGFLRYTAGANAENGLDYATGRYLSFDYGTGLEAEEYTSSIEGMTDSRCRLAVRRYGEIVFHDSYAAADRGGAVKVGGTMRISPEGALDVRTATSAVTGGVKVGDSLVMSDTGVLNARIDDRVNEGSERPASSKAMAAWLKGKNYVSESTLNGRGYVSEGRLGEVMGGFQPRMGVKDIVAVSQEQFEAIGRKDAETFYLIY</sequence>
<dbReference type="EMBL" id="LT629973">
    <property type="protein sequence ID" value="SEH97278.1"/>
    <property type="molecule type" value="Genomic_DNA"/>
</dbReference>
<dbReference type="Proteomes" id="UP000176204">
    <property type="component" value="Chromosome I"/>
</dbReference>
<dbReference type="OrthoDB" id="1151433at2"/>
<evidence type="ECO:0000313" key="3">
    <source>
        <dbReference type="Proteomes" id="UP000176204"/>
    </source>
</evidence>
<feature type="coiled-coil region" evidence="1">
    <location>
        <begin position="159"/>
        <end position="214"/>
    </location>
</feature>
<organism evidence="2 3">
    <name type="scientific">Akkermansia glycaniphila</name>
    <dbReference type="NCBI Taxonomy" id="1679444"/>
    <lineage>
        <taxon>Bacteria</taxon>
        <taxon>Pseudomonadati</taxon>
        <taxon>Verrucomicrobiota</taxon>
        <taxon>Verrucomicrobiia</taxon>
        <taxon>Verrucomicrobiales</taxon>
        <taxon>Akkermansiaceae</taxon>
        <taxon>Akkermansia</taxon>
    </lineage>
</organism>
<keyword evidence="3" id="KW-1185">Reference proteome</keyword>
<protein>
    <submittedName>
        <fullName evidence="2">Uncharacterized protein</fullName>
    </submittedName>
</protein>